<comment type="caution">
    <text evidence="8">The sequence shown here is derived from an EMBL/GenBank/DDBJ whole genome shotgun (WGS) entry which is preliminary data.</text>
</comment>
<keyword evidence="3 6" id="KW-0862">Zinc</keyword>
<sequence length="54" mass="6197">MVKKVNKRELFLVQGEKIVRKLRNCPRCGPGIFLAKHSNRESCGKCGYTEFAKK</sequence>
<protein>
    <recommendedName>
        <fullName evidence="6">Small ribosomal subunit protein eS31</fullName>
    </recommendedName>
</protein>
<comment type="similarity">
    <text evidence="6">Belongs to the eukaryotic ribosomal protein eS31 family.</text>
</comment>
<dbReference type="GO" id="GO:0005840">
    <property type="term" value="C:ribosome"/>
    <property type="evidence" value="ECO:0007669"/>
    <property type="project" value="UniProtKB-KW"/>
</dbReference>
<comment type="subunit">
    <text evidence="6">Part of the 30S ribosomal subunit.</text>
</comment>
<feature type="binding site" evidence="6">
    <location>
        <position position="43"/>
    </location>
    <ligand>
        <name>Zn(2+)</name>
        <dbReference type="ChEBI" id="CHEBI:29105"/>
    </ligand>
</feature>
<dbReference type="Proteomes" id="UP000646946">
    <property type="component" value="Unassembled WGS sequence"/>
</dbReference>
<dbReference type="NCBIfam" id="NF001669">
    <property type="entry name" value="PRK00432.1"/>
    <property type="match status" value="1"/>
</dbReference>
<keyword evidence="5 6" id="KW-0687">Ribonucleoprotein</keyword>
<feature type="binding site" evidence="6">
    <location>
        <position position="25"/>
    </location>
    <ligand>
        <name>Zn(2+)</name>
        <dbReference type="ChEBI" id="CHEBI:29105"/>
    </ligand>
</feature>
<name>A0A832XLZ3_9ARCH</name>
<evidence type="ECO:0000256" key="2">
    <source>
        <dbReference type="ARBA" id="ARBA00022771"/>
    </source>
</evidence>
<evidence type="ECO:0000256" key="3">
    <source>
        <dbReference type="ARBA" id="ARBA00022833"/>
    </source>
</evidence>
<dbReference type="InterPro" id="IPR002906">
    <property type="entry name" value="Ribosomal_eS31"/>
</dbReference>
<keyword evidence="9" id="KW-1185">Reference proteome</keyword>
<evidence type="ECO:0000313" key="9">
    <source>
        <dbReference type="Proteomes" id="UP000646946"/>
    </source>
</evidence>
<dbReference type="HAMAP" id="MF_00777">
    <property type="entry name" value="Ribosomal_eS31"/>
    <property type="match status" value="1"/>
</dbReference>
<evidence type="ECO:0000256" key="4">
    <source>
        <dbReference type="ARBA" id="ARBA00022980"/>
    </source>
</evidence>
<dbReference type="InterPro" id="IPR022845">
    <property type="entry name" value="Ribosomal_eS31_arc"/>
</dbReference>
<evidence type="ECO:0000259" key="7">
    <source>
        <dbReference type="SMART" id="SM01402"/>
    </source>
</evidence>
<comment type="cofactor">
    <cofactor evidence="6">
        <name>Zn(2+)</name>
        <dbReference type="ChEBI" id="CHEBI:29105"/>
    </cofactor>
    <text evidence="6">Binds 1 zinc ion per subunit.</text>
</comment>
<evidence type="ECO:0000256" key="6">
    <source>
        <dbReference type="HAMAP-Rule" id="MF_00777"/>
    </source>
</evidence>
<dbReference type="GO" id="GO:1990904">
    <property type="term" value="C:ribonucleoprotein complex"/>
    <property type="evidence" value="ECO:0007669"/>
    <property type="project" value="UniProtKB-KW"/>
</dbReference>
<dbReference type="SUPFAM" id="SSF57829">
    <property type="entry name" value="Zn-binding ribosomal proteins"/>
    <property type="match status" value="1"/>
</dbReference>
<dbReference type="SMART" id="SM01402">
    <property type="entry name" value="Ribosomal_S27"/>
    <property type="match status" value="1"/>
</dbReference>
<evidence type="ECO:0000256" key="1">
    <source>
        <dbReference type="ARBA" id="ARBA00022723"/>
    </source>
</evidence>
<reference evidence="8 9" key="1">
    <citation type="journal article" name="Nat. Commun.">
        <title>Undinarchaeota illuminate DPANN phylogeny and the impact of gene transfer on archaeal evolution.</title>
        <authorList>
            <person name="Dombrowski N."/>
            <person name="Williams T.A."/>
            <person name="Sun J."/>
            <person name="Woodcroft B.J."/>
            <person name="Lee J.H."/>
            <person name="Minh B.Q."/>
            <person name="Rinke C."/>
            <person name="Spang A."/>
        </authorList>
    </citation>
    <scope>NUCLEOTIDE SEQUENCE [LARGE SCALE GENOMIC DNA]</scope>
    <source>
        <strain evidence="8">MAG_bin1129</strain>
    </source>
</reference>
<organism evidence="8 9">
    <name type="scientific">Candidatus Naiadarchaeum limnaeum</name>
    <dbReference type="NCBI Taxonomy" id="2756139"/>
    <lineage>
        <taxon>Archaea</taxon>
        <taxon>Candidatus Undinarchaeota</taxon>
        <taxon>Candidatus Undinarchaeia</taxon>
        <taxon>Candidatus Naiadarchaeales</taxon>
        <taxon>Candidatus Naiadarchaeaceae</taxon>
        <taxon>Candidatus Naiadarchaeum</taxon>
    </lineage>
</organism>
<feature type="binding site" evidence="6">
    <location>
        <position position="28"/>
    </location>
    <ligand>
        <name>Zn(2+)</name>
        <dbReference type="ChEBI" id="CHEBI:29105"/>
    </ligand>
</feature>
<feature type="binding site" evidence="6">
    <location>
        <position position="46"/>
    </location>
    <ligand>
        <name>Zn(2+)</name>
        <dbReference type="ChEBI" id="CHEBI:29105"/>
    </ligand>
</feature>
<dbReference type="Gene3D" id="6.20.50.180">
    <property type="match status" value="1"/>
</dbReference>
<comment type="caution">
    <text evidence="6">Lacks conserved residue(s) required for the propagation of feature annotation.</text>
</comment>
<dbReference type="GO" id="GO:0003735">
    <property type="term" value="F:structural constituent of ribosome"/>
    <property type="evidence" value="ECO:0007669"/>
    <property type="project" value="InterPro"/>
</dbReference>
<keyword evidence="2 6" id="KW-0863">Zinc-finger</keyword>
<dbReference type="AlphaFoldDB" id="A0A832XLZ3"/>
<dbReference type="InterPro" id="IPR011332">
    <property type="entry name" value="Ribosomal_zn-bd"/>
</dbReference>
<proteinExistence type="inferred from homology"/>
<dbReference type="GO" id="GO:0006412">
    <property type="term" value="P:translation"/>
    <property type="evidence" value="ECO:0007669"/>
    <property type="project" value="UniProtKB-UniRule"/>
</dbReference>
<keyword evidence="4 6" id="KW-0689">Ribosomal protein</keyword>
<keyword evidence="1 6" id="KW-0479">Metal-binding</keyword>
<evidence type="ECO:0000256" key="5">
    <source>
        <dbReference type="ARBA" id="ARBA00023274"/>
    </source>
</evidence>
<gene>
    <name evidence="6" type="primary">rps27ae</name>
    <name evidence="8" type="ORF">H1016_03265</name>
</gene>
<dbReference type="Pfam" id="PF01599">
    <property type="entry name" value="Ribosomal_S27"/>
    <property type="match status" value="1"/>
</dbReference>
<dbReference type="GO" id="GO:0008270">
    <property type="term" value="F:zinc ion binding"/>
    <property type="evidence" value="ECO:0007669"/>
    <property type="project" value="UniProtKB-UniRule"/>
</dbReference>
<feature type="domain" description="Small ribosomal subunit protein eS31" evidence="7">
    <location>
        <begin position="7"/>
        <end position="49"/>
    </location>
</feature>
<accession>A0A832XLZ3</accession>
<evidence type="ECO:0000313" key="8">
    <source>
        <dbReference type="EMBL" id="HIK00533.1"/>
    </source>
</evidence>
<dbReference type="EMBL" id="DVAB01000025">
    <property type="protein sequence ID" value="HIK00533.1"/>
    <property type="molecule type" value="Genomic_DNA"/>
</dbReference>